<accession>A0A831K436</accession>
<reference evidence="2" key="1">
    <citation type="journal article" date="2020" name="mSystems">
        <title>Genome- and Community-Level Interaction Insights into Carbon Utilization and Element Cycling Functions of Hydrothermarchaeota in Hydrothermal Sediment.</title>
        <authorList>
            <person name="Zhou Z."/>
            <person name="Liu Y."/>
            <person name="Xu W."/>
            <person name="Pan J."/>
            <person name="Luo Z.H."/>
            <person name="Li M."/>
        </authorList>
    </citation>
    <scope>NUCLEOTIDE SEQUENCE [LARGE SCALE GENOMIC DNA]</scope>
    <source>
        <strain evidence="2">HyVt-26</strain>
    </source>
</reference>
<protein>
    <submittedName>
        <fullName evidence="2">Class I SAM-dependent methyltransferase</fullName>
    </submittedName>
</protein>
<dbReference type="CDD" id="cd02440">
    <property type="entry name" value="AdoMet_MTases"/>
    <property type="match status" value="1"/>
</dbReference>
<gene>
    <name evidence="2" type="ORF">ENG92_00375</name>
</gene>
<comment type="caution">
    <text evidence="2">The sequence shown here is derived from an EMBL/GenBank/DDBJ whole genome shotgun (WGS) entry which is preliminary data.</text>
</comment>
<dbReference type="Gene3D" id="3.40.50.150">
    <property type="entry name" value="Vaccinia Virus protein VP39"/>
    <property type="match status" value="1"/>
</dbReference>
<dbReference type="AlphaFoldDB" id="A0A831K436"/>
<dbReference type="GO" id="GO:0032259">
    <property type="term" value="P:methylation"/>
    <property type="evidence" value="ECO:0007669"/>
    <property type="project" value="UniProtKB-KW"/>
</dbReference>
<dbReference type="Pfam" id="PF13649">
    <property type="entry name" value="Methyltransf_25"/>
    <property type="match status" value="1"/>
</dbReference>
<proteinExistence type="predicted"/>
<organism evidence="2">
    <name type="scientific">Thiolapillus brandeum</name>
    <dbReference type="NCBI Taxonomy" id="1076588"/>
    <lineage>
        <taxon>Bacteria</taxon>
        <taxon>Pseudomonadati</taxon>
        <taxon>Pseudomonadota</taxon>
        <taxon>Gammaproteobacteria</taxon>
        <taxon>Chromatiales</taxon>
        <taxon>Sedimenticolaceae</taxon>
        <taxon>Thiolapillus</taxon>
    </lineage>
</organism>
<evidence type="ECO:0000259" key="1">
    <source>
        <dbReference type="Pfam" id="PF13649"/>
    </source>
</evidence>
<name>A0A831K436_9GAMM</name>
<keyword evidence="2" id="KW-0489">Methyltransferase</keyword>
<evidence type="ECO:0000313" key="2">
    <source>
        <dbReference type="EMBL" id="HDK37461.1"/>
    </source>
</evidence>
<dbReference type="EMBL" id="DRCV01000018">
    <property type="protein sequence ID" value="HDK37461.1"/>
    <property type="molecule type" value="Genomic_DNA"/>
</dbReference>
<dbReference type="Proteomes" id="UP000885822">
    <property type="component" value="Unassembled WGS sequence"/>
</dbReference>
<keyword evidence="2" id="KW-0808">Transferase</keyword>
<feature type="domain" description="Methyltransferase" evidence="1">
    <location>
        <begin position="51"/>
        <end position="146"/>
    </location>
</feature>
<dbReference type="InterPro" id="IPR041698">
    <property type="entry name" value="Methyltransf_25"/>
</dbReference>
<dbReference type="SUPFAM" id="SSF53335">
    <property type="entry name" value="S-adenosyl-L-methionine-dependent methyltransferases"/>
    <property type="match status" value="1"/>
</dbReference>
<dbReference type="InterPro" id="IPR029063">
    <property type="entry name" value="SAM-dependent_MTases_sf"/>
</dbReference>
<sequence length="329" mass="37539">MAERLNAQQWAAYWQNHTITSFHGAFAHNYDGPIKAFWQEVFSRLPENSSILDLGTGNGALALLAVEYAHTHDSHFQVTGIDFADIQPSQLEDKNPLLREIRFIGNTPMENTALEPASQDLIMSQFGFEYGDMQASLKEVKRLLKPENGCFIAMIHHQDSAVLKQAREALQQIRRCENSGLTEKAERLVMLQQILAKNGHLTAAQQQQAQQLHQSFTQGIDKLNRYARQLKDPSHVQIFTRNLMTLFNRHNAARISPEQRLKAIALLRNENENYRQRMKDLRTAAYSEQDFTALQQALKKNGWQIKSTARQQYNGQHFCNHVVACAGKA</sequence>
<dbReference type="GO" id="GO:0008168">
    <property type="term" value="F:methyltransferase activity"/>
    <property type="evidence" value="ECO:0007669"/>
    <property type="project" value="UniProtKB-KW"/>
</dbReference>